<evidence type="ECO:0000256" key="9">
    <source>
        <dbReference type="SAM" id="MobiDB-lite"/>
    </source>
</evidence>
<keyword evidence="6 8" id="KW-0238">DNA-binding</keyword>
<dbReference type="NCBIfam" id="TIGR01051">
    <property type="entry name" value="topA_bact"/>
    <property type="match status" value="1"/>
</dbReference>
<dbReference type="SUPFAM" id="SSF56712">
    <property type="entry name" value="Prokaryotic type I DNA topoisomerase"/>
    <property type="match status" value="1"/>
</dbReference>
<feature type="site" description="Interaction with DNA" evidence="8">
    <location>
        <position position="143"/>
    </location>
</feature>
<dbReference type="GO" id="GO:0003917">
    <property type="term" value="F:DNA topoisomerase type I (single strand cut, ATP-independent) activity"/>
    <property type="evidence" value="ECO:0007669"/>
    <property type="project" value="UniProtKB-UniRule"/>
</dbReference>
<feature type="domain" description="Topo IA-type catalytic" evidence="11">
    <location>
        <begin position="132"/>
        <end position="568"/>
    </location>
</feature>
<comment type="caution">
    <text evidence="8">Lacks conserved residue(s) required for the propagation of feature annotation.</text>
</comment>
<feature type="site" description="Interaction with DNA" evidence="8">
    <location>
        <position position="158"/>
    </location>
</feature>
<dbReference type="EMBL" id="DRLD01000071">
    <property type="protein sequence ID" value="HED09588.1"/>
    <property type="molecule type" value="Genomic_DNA"/>
</dbReference>
<feature type="site" description="Interaction with DNA" evidence="8">
    <location>
        <position position="142"/>
    </location>
</feature>
<evidence type="ECO:0000256" key="3">
    <source>
        <dbReference type="ARBA" id="ARBA00022723"/>
    </source>
</evidence>
<feature type="domain" description="Toprim" evidence="10">
    <location>
        <begin position="3"/>
        <end position="116"/>
    </location>
</feature>
<dbReference type="Gene3D" id="1.10.460.10">
    <property type="entry name" value="Topoisomerase I, domain 2"/>
    <property type="match status" value="1"/>
</dbReference>
<dbReference type="InterPro" id="IPR005733">
    <property type="entry name" value="TopoI_bac-type"/>
</dbReference>
<dbReference type="EC" id="5.6.2.1" evidence="8"/>
<dbReference type="GO" id="GO:0006265">
    <property type="term" value="P:DNA topological change"/>
    <property type="evidence" value="ECO:0007669"/>
    <property type="project" value="UniProtKB-UniRule"/>
</dbReference>
<feature type="site" description="Interaction with DNA" evidence="8">
    <location>
        <position position="146"/>
    </location>
</feature>
<dbReference type="HAMAP" id="MF_00952">
    <property type="entry name" value="Topoisom_1_prok"/>
    <property type="match status" value="1"/>
</dbReference>
<accession>A0A7V1LKE7</accession>
<dbReference type="PANTHER" id="PTHR42785">
    <property type="entry name" value="DNA TOPOISOMERASE, TYPE IA, CORE"/>
    <property type="match status" value="1"/>
</dbReference>
<name>A0A7V1LKE7_CALAY</name>
<dbReference type="GO" id="GO:0046872">
    <property type="term" value="F:metal ion binding"/>
    <property type="evidence" value="ECO:0007669"/>
    <property type="project" value="UniProtKB-KW"/>
</dbReference>
<dbReference type="InterPro" id="IPR034149">
    <property type="entry name" value="TOPRIM_TopoI"/>
</dbReference>
<comment type="caution">
    <text evidence="12">The sequence shown here is derived from an EMBL/GenBank/DDBJ whole genome shotgun (WGS) entry which is preliminary data.</text>
</comment>
<comment type="catalytic activity">
    <reaction evidence="1 8">
        <text>ATP-independent breakage of single-stranded DNA, followed by passage and rejoining.</text>
        <dbReference type="EC" id="5.6.2.1"/>
    </reaction>
</comment>
<dbReference type="SMART" id="SM00436">
    <property type="entry name" value="TOP1Bc"/>
    <property type="match status" value="1"/>
</dbReference>
<evidence type="ECO:0000313" key="12">
    <source>
        <dbReference type="EMBL" id="HED09588.1"/>
    </source>
</evidence>
<dbReference type="InterPro" id="IPR003602">
    <property type="entry name" value="Topo_IA_DNA-bd_dom"/>
</dbReference>
<dbReference type="InterPro" id="IPR013825">
    <property type="entry name" value="Topo_IA_cen_sub2"/>
</dbReference>
<dbReference type="InterPro" id="IPR023405">
    <property type="entry name" value="Topo_IA_core_domain"/>
</dbReference>
<dbReference type="PANTHER" id="PTHR42785:SF1">
    <property type="entry name" value="DNA TOPOISOMERASE"/>
    <property type="match status" value="1"/>
</dbReference>
<dbReference type="InterPro" id="IPR013497">
    <property type="entry name" value="Topo_IA_cen"/>
</dbReference>
<dbReference type="Proteomes" id="UP000886005">
    <property type="component" value="Unassembled WGS sequence"/>
</dbReference>
<feature type="region of interest" description="Interaction with DNA" evidence="8">
    <location>
        <begin position="166"/>
        <end position="171"/>
    </location>
</feature>
<feature type="site" description="Interaction with DNA" evidence="8">
    <location>
        <position position="33"/>
    </location>
</feature>
<dbReference type="InterPro" id="IPR013826">
    <property type="entry name" value="Topo_IA_cen_sub3"/>
</dbReference>
<keyword evidence="3" id="KW-0479">Metal-binding</keyword>
<evidence type="ECO:0000256" key="6">
    <source>
        <dbReference type="ARBA" id="ARBA00023125"/>
    </source>
</evidence>
<keyword evidence="7 8" id="KW-0413">Isomerase</keyword>
<dbReference type="SMART" id="SM00493">
    <property type="entry name" value="TOPRIM"/>
    <property type="match status" value="1"/>
</dbReference>
<feature type="compositionally biased region" description="Basic and acidic residues" evidence="9">
    <location>
        <begin position="733"/>
        <end position="756"/>
    </location>
</feature>
<dbReference type="AlphaFoldDB" id="A0A7V1LKE7"/>
<feature type="active site" description="O-(5'-phospho-DNA)-tyrosine intermediate" evidence="8">
    <location>
        <position position="306"/>
    </location>
</feature>
<dbReference type="Gene3D" id="1.10.290.10">
    <property type="entry name" value="Topoisomerase I, domain 4"/>
    <property type="match status" value="1"/>
</dbReference>
<dbReference type="CDD" id="cd03363">
    <property type="entry name" value="TOPRIM_TopoIA_TopoI"/>
    <property type="match status" value="1"/>
</dbReference>
<organism evidence="12">
    <name type="scientific">Caldithrix abyssi</name>
    <dbReference type="NCBI Taxonomy" id="187145"/>
    <lineage>
        <taxon>Bacteria</taxon>
        <taxon>Pseudomonadati</taxon>
        <taxon>Calditrichota</taxon>
        <taxon>Calditrichia</taxon>
        <taxon>Calditrichales</taxon>
        <taxon>Calditrichaceae</taxon>
        <taxon>Caldithrix</taxon>
    </lineage>
</organism>
<dbReference type="Gene3D" id="3.40.50.140">
    <property type="match status" value="1"/>
</dbReference>
<comment type="function">
    <text evidence="8">Releases the supercoiling and torsional tension of DNA, which is introduced during the DNA replication and transcription, by transiently cleaving and rejoining one strand of the DNA duplex. Introduces a single-strand break via transesterification at a target site in duplex DNA. The scissile phosphodiester is attacked by the catalytic tyrosine of the enzyme, resulting in the formation of a DNA-(5'-phosphotyrosyl)-enzyme intermediate and the expulsion of a 3'-OH DNA strand. The free DNA strand then undergoes passage around the unbroken strand, thus removing DNA supercoils. Finally, in the religation step, the DNA 3'-OH attacks the covalent intermediate to expel the active-site tyrosine and restore the DNA phosphodiester backbone.</text>
</comment>
<dbReference type="GO" id="GO:0003677">
    <property type="term" value="F:DNA binding"/>
    <property type="evidence" value="ECO:0007669"/>
    <property type="project" value="UniProtKB-KW"/>
</dbReference>
<keyword evidence="5 8" id="KW-0799">Topoisomerase</keyword>
<dbReference type="Pfam" id="PF01751">
    <property type="entry name" value="Toprim"/>
    <property type="match status" value="1"/>
</dbReference>
<dbReference type="PROSITE" id="PS00396">
    <property type="entry name" value="TOPO_IA_1"/>
    <property type="match status" value="1"/>
</dbReference>
<dbReference type="InterPro" id="IPR013824">
    <property type="entry name" value="Topo_IA_cen_sub1"/>
</dbReference>
<evidence type="ECO:0000259" key="10">
    <source>
        <dbReference type="PROSITE" id="PS50880"/>
    </source>
</evidence>
<evidence type="ECO:0000256" key="4">
    <source>
        <dbReference type="ARBA" id="ARBA00022842"/>
    </source>
</evidence>
<gene>
    <name evidence="8 12" type="primary">topA</name>
    <name evidence="12" type="ORF">ENJ10_02785</name>
</gene>
<dbReference type="PROSITE" id="PS50880">
    <property type="entry name" value="TOPRIM"/>
    <property type="match status" value="1"/>
</dbReference>
<dbReference type="InterPro" id="IPR023406">
    <property type="entry name" value="Topo_IA_AS"/>
</dbReference>
<reference evidence="12" key="1">
    <citation type="journal article" date="2020" name="mSystems">
        <title>Genome- and Community-Level Interaction Insights into Carbon Utilization and Element Cycling Functions of Hydrothermarchaeota in Hydrothermal Sediment.</title>
        <authorList>
            <person name="Zhou Z."/>
            <person name="Liu Y."/>
            <person name="Xu W."/>
            <person name="Pan J."/>
            <person name="Luo Z.H."/>
            <person name="Li M."/>
        </authorList>
    </citation>
    <scope>NUCLEOTIDE SEQUENCE [LARGE SCALE GENOMIC DNA]</scope>
    <source>
        <strain evidence="12">HyVt-456</strain>
    </source>
</reference>
<dbReference type="Pfam" id="PF01131">
    <property type="entry name" value="Topoisom_bac"/>
    <property type="match status" value="1"/>
</dbReference>
<feature type="site" description="Interaction with DNA" evidence="8">
    <location>
        <position position="308"/>
    </location>
</feature>
<dbReference type="PROSITE" id="PS52039">
    <property type="entry name" value="TOPO_IA_2"/>
    <property type="match status" value="1"/>
</dbReference>
<evidence type="ECO:0000256" key="2">
    <source>
        <dbReference type="ARBA" id="ARBA00009446"/>
    </source>
</evidence>
<dbReference type="Pfam" id="PF13368">
    <property type="entry name" value="Toprim_C_rpt"/>
    <property type="match status" value="3"/>
</dbReference>
<feature type="site" description="Interaction with DNA" evidence="8">
    <location>
        <position position="500"/>
    </location>
</feature>
<evidence type="ECO:0000256" key="7">
    <source>
        <dbReference type="ARBA" id="ARBA00023235"/>
    </source>
</evidence>
<evidence type="ECO:0000256" key="1">
    <source>
        <dbReference type="ARBA" id="ARBA00000213"/>
    </source>
</evidence>
<evidence type="ECO:0000256" key="5">
    <source>
        <dbReference type="ARBA" id="ARBA00023029"/>
    </source>
</evidence>
<comment type="similarity">
    <text evidence="2 8">Belongs to the type IA topoisomerase family.</text>
</comment>
<comment type="subunit">
    <text evidence="8">Monomer.</text>
</comment>
<dbReference type="InterPro" id="IPR000380">
    <property type="entry name" value="Topo_IA"/>
</dbReference>
<dbReference type="PRINTS" id="PR00417">
    <property type="entry name" value="PRTPISMRASEI"/>
</dbReference>
<evidence type="ECO:0000256" key="8">
    <source>
        <dbReference type="HAMAP-Rule" id="MF_00952"/>
    </source>
</evidence>
<evidence type="ECO:0000259" key="11">
    <source>
        <dbReference type="PROSITE" id="PS52039"/>
    </source>
</evidence>
<feature type="region of interest" description="Disordered" evidence="9">
    <location>
        <begin position="728"/>
        <end position="765"/>
    </location>
</feature>
<dbReference type="Gene3D" id="2.70.20.10">
    <property type="entry name" value="Topoisomerase I, domain 3"/>
    <property type="match status" value="1"/>
</dbReference>
<dbReference type="InterPro" id="IPR003601">
    <property type="entry name" value="Topo_IA_2"/>
</dbReference>
<dbReference type="CDD" id="cd00186">
    <property type="entry name" value="TOP1Ac"/>
    <property type="match status" value="1"/>
</dbReference>
<dbReference type="SMART" id="SM00437">
    <property type="entry name" value="TOP1Ac"/>
    <property type="match status" value="1"/>
</dbReference>
<dbReference type="InterPro" id="IPR006171">
    <property type="entry name" value="TOPRIM_dom"/>
</dbReference>
<proteinExistence type="inferred from homology"/>
<keyword evidence="4" id="KW-0460">Magnesium</keyword>
<protein>
    <recommendedName>
        <fullName evidence="8">DNA topoisomerase 1</fullName>
        <ecNumber evidence="8">5.6.2.1</ecNumber>
    </recommendedName>
    <alternativeName>
        <fullName evidence="8">DNA topoisomerase I</fullName>
    </alternativeName>
</protein>
<dbReference type="InterPro" id="IPR028612">
    <property type="entry name" value="Topoisom_1_IA"/>
</dbReference>
<dbReference type="InterPro" id="IPR025589">
    <property type="entry name" value="Toprim_C_rpt"/>
</dbReference>
<sequence length="765" mass="86850">MSKNLVIVESPAKAKTINKYLGNDYSVIASYGHVRDLIPKEGAVDTESFEMKYEPIKSSKKHIDAIYKEARDSDAILLATDPDREGEAISWHIYNLLKGKKLTKDKKIKRIAFHEITKSAVQKALSQPRDLSDELINAQQARRALDYLVGFNISPLLWKKIKRGLSAGRVQSPALRLIVEREMEVEAFKPREYWTIEALTAKESKQVSARLVRYQSKKVDQFFVNNAQKADEVASHIEQAAQKELTVASITKKERKRHPFAPFTTSTLQQDASRKLGFSAQRTMRVAQQLYEGIDTGGGEVGLITYMRTDSVSMAQEAITEIRDFISKQFPEALPPKANFYKTKSKNAQEAHEAIRPTSVKRTPEQIKKALSDDQFKLYRLIWTRALASQMMPALMDTVSVEFSAGEGNVFRASGSTIKKPGYLAVYQIGMDEDSEKEDEKILPPFSEGEKLPLKKINREQHFTKPPPRYTEASLIKTLEEYGIGRPSTYAAIISTLLQREYVTLENRRFKPTDMGKIVNKFLTRYFSTYVDYEFTAQLEDKLDAIARGEEEWKPLMKSFWKSFKEKVDETEKIPRSEINEARVLGTDPKSGKPVSVRMGRYGAMAQIGEAEDEEKPRFASLRPDQTLDSITLEEALVLFELPRELGTTEAGEVVTANIGRYGPYVRVNKTFVSIKGEDPHTITLERALELIAENEEKKNNRIIKDFEDGVQILRGPYGPYITNGKKNARIPKGTEPESITHDQALEMIEKAPEKKARGKRRAKK</sequence>